<keyword evidence="2" id="KW-0804">Transcription</keyword>
<comment type="caution">
    <text evidence="4">The sequence shown here is derived from an EMBL/GenBank/DDBJ whole genome shotgun (WGS) entry which is preliminary data.</text>
</comment>
<dbReference type="SUPFAM" id="SSF52317">
    <property type="entry name" value="Class I glutamine amidotransferase-like"/>
    <property type="match status" value="1"/>
</dbReference>
<dbReference type="InterPro" id="IPR029062">
    <property type="entry name" value="Class_I_gatase-like"/>
</dbReference>
<evidence type="ECO:0000313" key="4">
    <source>
        <dbReference type="EMBL" id="MBO0331384.1"/>
    </source>
</evidence>
<evidence type="ECO:0000313" key="5">
    <source>
        <dbReference type="Proteomes" id="UP000664163"/>
    </source>
</evidence>
<dbReference type="PANTHER" id="PTHR43130">
    <property type="entry name" value="ARAC-FAMILY TRANSCRIPTIONAL REGULATOR"/>
    <property type="match status" value="1"/>
</dbReference>
<evidence type="ECO:0000256" key="1">
    <source>
        <dbReference type="ARBA" id="ARBA00023015"/>
    </source>
</evidence>
<dbReference type="PROSITE" id="PS01124">
    <property type="entry name" value="HTH_ARAC_FAMILY_2"/>
    <property type="match status" value="1"/>
</dbReference>
<dbReference type="InterPro" id="IPR009057">
    <property type="entry name" value="Homeodomain-like_sf"/>
</dbReference>
<dbReference type="SMART" id="SM00342">
    <property type="entry name" value="HTH_ARAC"/>
    <property type="match status" value="1"/>
</dbReference>
<dbReference type="RefSeq" id="WP_207071756.1">
    <property type="nucleotide sequence ID" value="NZ_JAFLND010000003.1"/>
</dbReference>
<accession>A0ABS3EYP3</accession>
<keyword evidence="5" id="KW-1185">Reference proteome</keyword>
<organism evidence="4 5">
    <name type="scientific">[Muricauda] lutisoli</name>
    <dbReference type="NCBI Taxonomy" id="2816035"/>
    <lineage>
        <taxon>Bacteria</taxon>
        <taxon>Pseudomonadati</taxon>
        <taxon>Bacteroidota</taxon>
        <taxon>Flavobacteriia</taxon>
        <taxon>Flavobacteriales</taxon>
        <taxon>Flavobacteriaceae</taxon>
        <taxon>Allomuricauda</taxon>
    </lineage>
</organism>
<protein>
    <submittedName>
        <fullName evidence="4">DJ-1/PfpI family protein</fullName>
    </submittedName>
</protein>
<dbReference type="InterPro" id="IPR052158">
    <property type="entry name" value="INH-QAR"/>
</dbReference>
<dbReference type="InterPro" id="IPR002818">
    <property type="entry name" value="DJ-1/PfpI"/>
</dbReference>
<dbReference type="Pfam" id="PF01965">
    <property type="entry name" value="DJ-1_PfpI"/>
    <property type="match status" value="1"/>
</dbReference>
<dbReference type="SUPFAM" id="SSF46689">
    <property type="entry name" value="Homeodomain-like"/>
    <property type="match status" value="1"/>
</dbReference>
<feature type="domain" description="HTH araC/xylS-type" evidence="3">
    <location>
        <begin position="221"/>
        <end position="317"/>
    </location>
</feature>
<gene>
    <name evidence="4" type="ORF">J0X13_12545</name>
</gene>
<sequence>METTIFIIVPSGVHPLDLTGPAQVFYEAKTLGADFELTYAGIENVESIHSSAGIKFGGLRSWQDIALKENDIIILPGAQMEQMQKYNRDTYCDFYDWLVLQYRKKVCLCSICTGAYFLGVAGLLNDSSYTTHWRYHDYFRKAFPYGKLETDHFFVSNGNLITSAGISSGIDLSLHLVENRYDSALAAEVARECVLYLRRGPSDPQLSVFMDYRNHIDDRVHKVQQYISENLDTSLRISELAEIAITSPRNLTRRFKKVTGITIGTYIDRLRVEYAYQLLKKGLVFSSVTRQCGLKSEEHLRNLLKKHRNQLPSDILS</sequence>
<dbReference type="InterPro" id="IPR018060">
    <property type="entry name" value="HTH_AraC"/>
</dbReference>
<reference evidence="4 5" key="1">
    <citation type="submission" date="2021-03" db="EMBL/GenBank/DDBJ databases">
        <title>Muricauda sp. CAU 1631 isolated from Incheon.</title>
        <authorList>
            <person name="Kim W."/>
        </authorList>
    </citation>
    <scope>NUCLEOTIDE SEQUENCE [LARGE SCALE GENOMIC DNA]</scope>
    <source>
        <strain evidence="4 5">CAU 1631</strain>
    </source>
</reference>
<dbReference type="Gene3D" id="3.40.50.880">
    <property type="match status" value="1"/>
</dbReference>
<dbReference type="Gene3D" id="1.10.10.60">
    <property type="entry name" value="Homeodomain-like"/>
    <property type="match status" value="1"/>
</dbReference>
<dbReference type="Proteomes" id="UP000664163">
    <property type="component" value="Unassembled WGS sequence"/>
</dbReference>
<evidence type="ECO:0000256" key="2">
    <source>
        <dbReference type="ARBA" id="ARBA00023163"/>
    </source>
</evidence>
<dbReference type="CDD" id="cd03137">
    <property type="entry name" value="GATase1_AraC_1"/>
    <property type="match status" value="1"/>
</dbReference>
<dbReference type="EMBL" id="JAFLND010000003">
    <property type="protein sequence ID" value="MBO0331384.1"/>
    <property type="molecule type" value="Genomic_DNA"/>
</dbReference>
<proteinExistence type="predicted"/>
<evidence type="ECO:0000259" key="3">
    <source>
        <dbReference type="PROSITE" id="PS01124"/>
    </source>
</evidence>
<dbReference type="PANTHER" id="PTHR43130:SF3">
    <property type="entry name" value="HTH-TYPE TRANSCRIPTIONAL REGULATOR RV1931C"/>
    <property type="match status" value="1"/>
</dbReference>
<name>A0ABS3EYP3_9FLAO</name>
<dbReference type="Pfam" id="PF12833">
    <property type="entry name" value="HTH_18"/>
    <property type="match status" value="1"/>
</dbReference>
<keyword evidence="1" id="KW-0805">Transcription regulation</keyword>